<evidence type="ECO:0000256" key="1">
    <source>
        <dbReference type="SAM" id="Phobius"/>
    </source>
</evidence>
<protein>
    <submittedName>
        <fullName evidence="2">Uncharacterized protein</fullName>
    </submittedName>
</protein>
<dbReference type="AlphaFoldDB" id="A0A921EYR6"/>
<reference evidence="2" key="2">
    <citation type="submission" date="2021-09" db="EMBL/GenBank/DDBJ databases">
        <authorList>
            <person name="Gilroy R."/>
        </authorList>
    </citation>
    <scope>NUCLEOTIDE SEQUENCE</scope>
    <source>
        <strain evidence="2">CHK173-2145</strain>
    </source>
</reference>
<gene>
    <name evidence="2" type="ORF">K8U88_01590</name>
</gene>
<keyword evidence="1" id="KW-0472">Membrane</keyword>
<dbReference type="EMBL" id="DYXN01000023">
    <property type="protein sequence ID" value="HJE86256.1"/>
    <property type="molecule type" value="Genomic_DNA"/>
</dbReference>
<feature type="transmembrane region" description="Helical" evidence="1">
    <location>
        <begin position="7"/>
        <end position="29"/>
    </location>
</feature>
<evidence type="ECO:0000313" key="2">
    <source>
        <dbReference type="EMBL" id="HJE86256.1"/>
    </source>
</evidence>
<name>A0A921EYR6_9LACO</name>
<proteinExistence type="predicted"/>
<sequence>MMMSHNILTGTLILLAGIVLLVFVLFKLFPQTNKTGDQDTRVLLVIFTLVAVGLLGMGSWVCLI</sequence>
<keyword evidence="1" id="KW-1133">Transmembrane helix</keyword>
<evidence type="ECO:0000313" key="3">
    <source>
        <dbReference type="Proteomes" id="UP000721920"/>
    </source>
</evidence>
<reference evidence="2" key="1">
    <citation type="journal article" date="2021" name="PeerJ">
        <title>Extensive microbial diversity within the chicken gut microbiome revealed by metagenomics and culture.</title>
        <authorList>
            <person name="Gilroy R."/>
            <person name="Ravi A."/>
            <person name="Getino M."/>
            <person name="Pursley I."/>
            <person name="Horton D.L."/>
            <person name="Alikhan N.F."/>
            <person name="Baker D."/>
            <person name="Gharbi K."/>
            <person name="Hall N."/>
            <person name="Watson M."/>
            <person name="Adriaenssens E.M."/>
            <person name="Foster-Nyarko E."/>
            <person name="Jarju S."/>
            <person name="Secka A."/>
            <person name="Antonio M."/>
            <person name="Oren A."/>
            <person name="Chaudhuri R.R."/>
            <person name="La Ragione R."/>
            <person name="Hildebrand F."/>
            <person name="Pallen M.J."/>
        </authorList>
    </citation>
    <scope>NUCLEOTIDE SEQUENCE</scope>
    <source>
        <strain evidence="2">CHK173-2145</strain>
    </source>
</reference>
<keyword evidence="1" id="KW-0812">Transmembrane</keyword>
<accession>A0A921EYR6</accession>
<feature type="transmembrane region" description="Helical" evidence="1">
    <location>
        <begin position="41"/>
        <end position="63"/>
    </location>
</feature>
<dbReference type="Proteomes" id="UP000721920">
    <property type="component" value="Unassembled WGS sequence"/>
</dbReference>
<organism evidence="2 3">
    <name type="scientific">Levilactobacillus hammesii</name>
    <dbReference type="NCBI Taxonomy" id="267633"/>
    <lineage>
        <taxon>Bacteria</taxon>
        <taxon>Bacillati</taxon>
        <taxon>Bacillota</taxon>
        <taxon>Bacilli</taxon>
        <taxon>Lactobacillales</taxon>
        <taxon>Lactobacillaceae</taxon>
        <taxon>Levilactobacillus</taxon>
    </lineage>
</organism>
<comment type="caution">
    <text evidence="2">The sequence shown here is derived from an EMBL/GenBank/DDBJ whole genome shotgun (WGS) entry which is preliminary data.</text>
</comment>